<accession>A0A6C0BMD7</accession>
<organism evidence="1">
    <name type="scientific">viral metagenome</name>
    <dbReference type="NCBI Taxonomy" id="1070528"/>
    <lineage>
        <taxon>unclassified sequences</taxon>
        <taxon>metagenomes</taxon>
        <taxon>organismal metagenomes</taxon>
    </lineage>
</organism>
<name>A0A6C0BMD7_9ZZZZ</name>
<dbReference type="AlphaFoldDB" id="A0A6C0BMD7"/>
<sequence>MSVQRTARDVCGTVHDESNIEVFENGEIHMCCTCWNFIELYLNNNPSYEMEMADVVHHFKTAFDTYCGHTEDGISLCPSCLCDKHNNI</sequence>
<dbReference type="EMBL" id="MN739191">
    <property type="protein sequence ID" value="QHS92739.1"/>
    <property type="molecule type" value="Genomic_DNA"/>
</dbReference>
<evidence type="ECO:0000313" key="1">
    <source>
        <dbReference type="EMBL" id="QHS92739.1"/>
    </source>
</evidence>
<reference evidence="1" key="1">
    <citation type="journal article" date="2020" name="Nature">
        <title>Giant virus diversity and host interactions through global metagenomics.</title>
        <authorList>
            <person name="Schulz F."/>
            <person name="Roux S."/>
            <person name="Paez-Espino D."/>
            <person name="Jungbluth S."/>
            <person name="Walsh D.A."/>
            <person name="Denef V.J."/>
            <person name="McMahon K.D."/>
            <person name="Konstantinidis K.T."/>
            <person name="Eloe-Fadrosh E.A."/>
            <person name="Kyrpides N.C."/>
            <person name="Woyke T."/>
        </authorList>
    </citation>
    <scope>NUCLEOTIDE SEQUENCE</scope>
    <source>
        <strain evidence="1">GVMAG-M-3300014204-73</strain>
    </source>
</reference>
<proteinExistence type="predicted"/>
<protein>
    <submittedName>
        <fullName evidence="1">Uncharacterized protein</fullName>
    </submittedName>
</protein>